<evidence type="ECO:0000313" key="14">
    <source>
        <dbReference type="EMBL" id="ROR03107.1"/>
    </source>
</evidence>
<dbReference type="GO" id="GO:0006281">
    <property type="term" value="P:DNA repair"/>
    <property type="evidence" value="ECO:0007669"/>
    <property type="project" value="UniProtKB-KW"/>
</dbReference>
<evidence type="ECO:0000259" key="13">
    <source>
        <dbReference type="SMART" id="SM00986"/>
    </source>
</evidence>
<keyword evidence="11" id="KW-0234">DNA repair</keyword>
<dbReference type="GO" id="GO:0004844">
    <property type="term" value="F:uracil DNA N-glycosylase activity"/>
    <property type="evidence" value="ECO:0007669"/>
    <property type="project" value="UniProtKB-EC"/>
</dbReference>
<keyword evidence="5" id="KW-0004">4Fe-4S</keyword>
<dbReference type="SMART" id="SM00987">
    <property type="entry name" value="UreE_C"/>
    <property type="match status" value="1"/>
</dbReference>
<name>A0A3N1VTD8_9BACT</name>
<dbReference type="Gene3D" id="3.40.470.10">
    <property type="entry name" value="Uracil-DNA glycosylase-like domain"/>
    <property type="match status" value="1"/>
</dbReference>
<comment type="similarity">
    <text evidence="2">Belongs to the uracil-DNA glycosylase (UDG) superfamily. Type 4 (UDGa) family.</text>
</comment>
<organism evidence="14 15">
    <name type="scientific">Desulfosoma caldarium</name>
    <dbReference type="NCBI Taxonomy" id="610254"/>
    <lineage>
        <taxon>Bacteria</taxon>
        <taxon>Pseudomonadati</taxon>
        <taxon>Thermodesulfobacteriota</taxon>
        <taxon>Syntrophobacteria</taxon>
        <taxon>Syntrophobacterales</taxon>
        <taxon>Syntrophobacteraceae</taxon>
        <taxon>Desulfosoma</taxon>
    </lineage>
</organism>
<dbReference type="NCBIfam" id="TIGR00758">
    <property type="entry name" value="UDG_fam4"/>
    <property type="match status" value="1"/>
</dbReference>
<feature type="domain" description="Uracil-DNA glycosylase-like" evidence="13">
    <location>
        <begin position="106"/>
        <end position="252"/>
    </location>
</feature>
<feature type="region of interest" description="Disordered" evidence="12">
    <location>
        <begin position="29"/>
        <end position="67"/>
    </location>
</feature>
<evidence type="ECO:0000256" key="10">
    <source>
        <dbReference type="ARBA" id="ARBA00023014"/>
    </source>
</evidence>
<evidence type="ECO:0000256" key="8">
    <source>
        <dbReference type="ARBA" id="ARBA00022801"/>
    </source>
</evidence>
<dbReference type="InterPro" id="IPR005122">
    <property type="entry name" value="Uracil-DNA_glycosylase-like"/>
</dbReference>
<evidence type="ECO:0000256" key="3">
    <source>
        <dbReference type="ARBA" id="ARBA00012030"/>
    </source>
</evidence>
<evidence type="ECO:0000256" key="5">
    <source>
        <dbReference type="ARBA" id="ARBA00022485"/>
    </source>
</evidence>
<evidence type="ECO:0000313" key="15">
    <source>
        <dbReference type="Proteomes" id="UP000276223"/>
    </source>
</evidence>
<dbReference type="PANTHER" id="PTHR33693:SF1">
    <property type="entry name" value="TYPE-4 URACIL-DNA GLYCOSYLASE"/>
    <property type="match status" value="1"/>
</dbReference>
<proteinExistence type="inferred from homology"/>
<accession>A0A3N1VTD8</accession>
<dbReference type="GO" id="GO:0051539">
    <property type="term" value="F:4 iron, 4 sulfur cluster binding"/>
    <property type="evidence" value="ECO:0007669"/>
    <property type="project" value="UniProtKB-KW"/>
</dbReference>
<keyword evidence="10" id="KW-0411">Iron-sulfur</keyword>
<evidence type="ECO:0000256" key="1">
    <source>
        <dbReference type="ARBA" id="ARBA00001400"/>
    </source>
</evidence>
<evidence type="ECO:0000256" key="4">
    <source>
        <dbReference type="ARBA" id="ARBA00019403"/>
    </source>
</evidence>
<dbReference type="PANTHER" id="PTHR33693">
    <property type="entry name" value="TYPE-5 URACIL-DNA GLYCOSYLASE"/>
    <property type="match status" value="1"/>
</dbReference>
<evidence type="ECO:0000256" key="9">
    <source>
        <dbReference type="ARBA" id="ARBA00023004"/>
    </source>
</evidence>
<keyword evidence="9" id="KW-0408">Iron</keyword>
<dbReference type="Pfam" id="PF03167">
    <property type="entry name" value="UDG"/>
    <property type="match status" value="1"/>
</dbReference>
<dbReference type="InterPro" id="IPR005273">
    <property type="entry name" value="Ura-DNA_glyco_family4"/>
</dbReference>
<dbReference type="SMART" id="SM00986">
    <property type="entry name" value="UDG"/>
    <property type="match status" value="1"/>
</dbReference>
<comment type="catalytic activity">
    <reaction evidence="1">
        <text>Hydrolyzes single-stranded DNA or mismatched double-stranded DNA and polynucleotides, releasing free uracil.</text>
        <dbReference type="EC" id="3.2.2.27"/>
    </reaction>
</comment>
<dbReference type="EMBL" id="RJVA01000009">
    <property type="protein sequence ID" value="ROR03107.1"/>
    <property type="molecule type" value="Genomic_DNA"/>
</dbReference>
<dbReference type="SUPFAM" id="SSF52141">
    <property type="entry name" value="Uracil-DNA glycosylase-like"/>
    <property type="match status" value="1"/>
</dbReference>
<evidence type="ECO:0000256" key="11">
    <source>
        <dbReference type="ARBA" id="ARBA00023204"/>
    </source>
</evidence>
<dbReference type="InterPro" id="IPR051536">
    <property type="entry name" value="UDG_Type-4/5"/>
</dbReference>
<dbReference type="InterPro" id="IPR036895">
    <property type="entry name" value="Uracil-DNA_glycosylase-like_sf"/>
</dbReference>
<dbReference type="Proteomes" id="UP000276223">
    <property type="component" value="Unassembled WGS sequence"/>
</dbReference>
<keyword evidence="15" id="KW-1185">Reference proteome</keyword>
<evidence type="ECO:0000256" key="2">
    <source>
        <dbReference type="ARBA" id="ARBA00006521"/>
    </source>
</evidence>
<keyword evidence="7" id="KW-0227">DNA damage</keyword>
<sequence length="267" mass="30108">MKDDEDLQSLRSTLLGLRLWGLREVLLPGKSPVKPQRSEARVTRDQNPQLQGLEKGSSPMENEPVKGLAAREAERQAKIKLLEEIRTDLGDCRRCPLHQGRTHIVFGEGNATARLVFVGEGPGADEDRLGRPFVGQAGQLLNKMIRAMGWRREHVYICNVVKCRPPRNRVPLPEEIQQCAPFLFRQLEAIRPQVICTLGACASQTLLGCSTPISELRQKIHLWRGIPLIATYHPAYLLRNGAKKAEAWKDLQEVMERLKAFNSTEKP</sequence>
<comment type="caution">
    <text evidence="14">The sequence shown here is derived from an EMBL/GenBank/DDBJ whole genome shotgun (WGS) entry which is preliminary data.</text>
</comment>
<evidence type="ECO:0000256" key="12">
    <source>
        <dbReference type="SAM" id="MobiDB-lite"/>
    </source>
</evidence>
<dbReference type="AlphaFoldDB" id="A0A3N1VTD8"/>
<evidence type="ECO:0000256" key="7">
    <source>
        <dbReference type="ARBA" id="ARBA00022763"/>
    </source>
</evidence>
<dbReference type="EC" id="3.2.2.27" evidence="3"/>
<keyword evidence="8" id="KW-0378">Hydrolase</keyword>
<protein>
    <recommendedName>
        <fullName evidence="4">Type-4 uracil-DNA glycosylase</fullName>
        <ecNumber evidence="3">3.2.2.27</ecNumber>
    </recommendedName>
</protein>
<dbReference type="GO" id="GO:0046872">
    <property type="term" value="F:metal ion binding"/>
    <property type="evidence" value="ECO:0007669"/>
    <property type="project" value="UniProtKB-KW"/>
</dbReference>
<evidence type="ECO:0000256" key="6">
    <source>
        <dbReference type="ARBA" id="ARBA00022723"/>
    </source>
</evidence>
<dbReference type="CDD" id="cd10030">
    <property type="entry name" value="UDG-F4_TTUDGA_SPO1dp_like"/>
    <property type="match status" value="1"/>
</dbReference>
<keyword evidence="6" id="KW-0479">Metal-binding</keyword>
<gene>
    <name evidence="14" type="ORF">EDC27_0363</name>
</gene>
<reference evidence="14 15" key="1">
    <citation type="submission" date="2018-11" db="EMBL/GenBank/DDBJ databases">
        <title>Genomic Encyclopedia of Type Strains, Phase IV (KMG-IV): sequencing the most valuable type-strain genomes for metagenomic binning, comparative biology and taxonomic classification.</title>
        <authorList>
            <person name="Goeker M."/>
        </authorList>
    </citation>
    <scope>NUCLEOTIDE SEQUENCE [LARGE SCALE GENOMIC DNA]</scope>
    <source>
        <strain evidence="14 15">DSM 22027</strain>
    </source>
</reference>